<sequence>MSKLIVLSNRVSLPNPDKSTAGGLAVALQDALSDIGGIWLGWNGEKIGNHHDPHFSPTEYEGVEYITCPLTEEQYSGYYCGFANGALWPAMHNRADLIEYKSEEFKIYQQVNRLFAQQLAQIAHPDDVIWVHDYHFLSVAHYCRELGMQNRIGFFLHIPFADLNIWNLLPTAPSLIQDLCQYDVIGLQTEHDQKRCMDVCHHFLASQVIHSNVLNYNNHQITIQCYPISINPELIQKVAQQKKENPHPIFEFKDLIDQKTIISVDRIDYSKGLIERFNAFEEFLKNNPEYHKHITDLQIACPCRMEIPAYKNLYELIDSKVEFINHEFSQDNWQPINCSHETVAHDDLMKIYLQSDICWVNSLRDGMNLVAKEFIAAQNPDNPGVLILSKYTGAAEQMSEAIIVDPENQGDMIKALKTALTMSKSERLERYKQLMQGLKSFDINDWRNAFLKDLRRVPVLHIFKYPLRKSYNRIVSY</sequence>
<name>A0A4V2LPP5_9GAMM</name>
<evidence type="ECO:0000313" key="3">
    <source>
        <dbReference type="Proteomes" id="UP000291380"/>
    </source>
</evidence>
<dbReference type="CDD" id="cd03788">
    <property type="entry name" value="GT20_TPS"/>
    <property type="match status" value="1"/>
</dbReference>
<dbReference type="RefSeq" id="WP_131271555.1">
    <property type="nucleotide sequence ID" value="NZ_SJOA01000013.1"/>
</dbReference>
<dbReference type="Gene3D" id="3.40.50.2000">
    <property type="entry name" value="Glycogen Phosphorylase B"/>
    <property type="match status" value="2"/>
</dbReference>
<dbReference type="GO" id="GO:0003825">
    <property type="term" value="F:alpha,alpha-trehalose-phosphate synthase (UDP-forming) activity"/>
    <property type="evidence" value="ECO:0007669"/>
    <property type="project" value="TreeGrafter"/>
</dbReference>
<gene>
    <name evidence="2" type="ORF">E0H85_11060</name>
</gene>
<dbReference type="EMBL" id="SJOA01000013">
    <property type="protein sequence ID" value="TCB58236.1"/>
    <property type="molecule type" value="Genomic_DNA"/>
</dbReference>
<comment type="caution">
    <text evidence="2">The sequence shown here is derived from an EMBL/GenBank/DDBJ whole genome shotgun (WGS) entry which is preliminary data.</text>
</comment>
<organism evidence="2 3">
    <name type="scientific">Acinetobacter terrae</name>
    <dbReference type="NCBI Taxonomy" id="2731247"/>
    <lineage>
        <taxon>Bacteria</taxon>
        <taxon>Pseudomonadati</taxon>
        <taxon>Pseudomonadota</taxon>
        <taxon>Gammaproteobacteria</taxon>
        <taxon>Moraxellales</taxon>
        <taxon>Moraxellaceae</taxon>
        <taxon>Acinetobacter</taxon>
        <taxon>Acinetobacter Taxon 24</taxon>
    </lineage>
</organism>
<evidence type="ECO:0000256" key="1">
    <source>
        <dbReference type="ARBA" id="ARBA00008799"/>
    </source>
</evidence>
<reference evidence="2 3" key="1">
    <citation type="submission" date="2019-02" db="EMBL/GenBank/DDBJ databases">
        <title>High diversity of culturable Acinetobacter species in natural soil and water ecosystems.</title>
        <authorList>
            <person name="Radolfova-Krizova L."/>
            <person name="Nemec A."/>
        </authorList>
    </citation>
    <scope>NUCLEOTIDE SEQUENCE [LARGE SCALE GENOMIC DNA]</scope>
    <source>
        <strain evidence="2 3">ANC 4281</strain>
    </source>
</reference>
<dbReference type="OrthoDB" id="9815690at2"/>
<comment type="similarity">
    <text evidence="1">Belongs to the glycosyltransferase 20 family.</text>
</comment>
<dbReference type="Pfam" id="PF00982">
    <property type="entry name" value="Glyco_transf_20"/>
    <property type="match status" value="1"/>
</dbReference>
<dbReference type="InterPro" id="IPR001830">
    <property type="entry name" value="Glyco_trans_20"/>
</dbReference>
<dbReference type="PANTHER" id="PTHR10788:SF106">
    <property type="entry name" value="BCDNA.GH08860"/>
    <property type="match status" value="1"/>
</dbReference>
<dbReference type="AlphaFoldDB" id="A0A4V2LPP5"/>
<evidence type="ECO:0000313" key="2">
    <source>
        <dbReference type="EMBL" id="TCB58236.1"/>
    </source>
</evidence>
<dbReference type="GO" id="GO:0005992">
    <property type="term" value="P:trehalose biosynthetic process"/>
    <property type="evidence" value="ECO:0007669"/>
    <property type="project" value="InterPro"/>
</dbReference>
<dbReference type="Proteomes" id="UP000291380">
    <property type="component" value="Unassembled WGS sequence"/>
</dbReference>
<protein>
    <submittedName>
        <fullName evidence="2">Trehalose-6-phosphate synthase</fullName>
    </submittedName>
</protein>
<dbReference type="SUPFAM" id="SSF53756">
    <property type="entry name" value="UDP-Glycosyltransferase/glycogen phosphorylase"/>
    <property type="match status" value="1"/>
</dbReference>
<accession>A0A4V2LPP5</accession>
<dbReference type="PANTHER" id="PTHR10788">
    <property type="entry name" value="TREHALOSE-6-PHOSPHATE SYNTHASE"/>
    <property type="match status" value="1"/>
</dbReference>
<proteinExistence type="inferred from homology"/>